<keyword evidence="8" id="KW-1185">Reference proteome</keyword>
<feature type="transmembrane region" description="Helical" evidence="5">
    <location>
        <begin position="36"/>
        <end position="58"/>
    </location>
</feature>
<dbReference type="GO" id="GO:0009425">
    <property type="term" value="C:bacterial-type flagellum basal body"/>
    <property type="evidence" value="ECO:0007669"/>
    <property type="project" value="UniProtKB-SubCell"/>
</dbReference>
<proteinExistence type="inferred from homology"/>
<comment type="subcellular location">
    <subcellularLocation>
        <location evidence="5">Cell membrane</location>
    </subcellularLocation>
    <subcellularLocation>
        <location evidence="5">Bacterial flagellum basal body</location>
    </subcellularLocation>
</comment>
<dbReference type="NCBIfam" id="TIGR03500">
    <property type="entry name" value="FliO_TIGR"/>
    <property type="match status" value="1"/>
</dbReference>
<feature type="chain" id="PRO_5013111075" description="Flagellar protein" evidence="6">
    <location>
        <begin position="27"/>
        <end position="133"/>
    </location>
</feature>
<comment type="similarity">
    <text evidence="5">Belongs to the FliO/MopB family.</text>
</comment>
<dbReference type="Pfam" id="PF04347">
    <property type="entry name" value="FliO"/>
    <property type="match status" value="1"/>
</dbReference>
<evidence type="ECO:0000256" key="4">
    <source>
        <dbReference type="ARBA" id="ARBA00023136"/>
    </source>
</evidence>
<evidence type="ECO:0000313" key="8">
    <source>
        <dbReference type="Proteomes" id="UP000184603"/>
    </source>
</evidence>
<gene>
    <name evidence="7" type="ORF">SAMN02745220_03618</name>
</gene>
<evidence type="ECO:0000256" key="1">
    <source>
        <dbReference type="ARBA" id="ARBA00022475"/>
    </source>
</evidence>
<evidence type="ECO:0000256" key="3">
    <source>
        <dbReference type="ARBA" id="ARBA00022989"/>
    </source>
</evidence>
<keyword evidence="5" id="KW-0975">Bacterial flagellum</keyword>
<dbReference type="GO" id="GO:0044781">
    <property type="term" value="P:bacterial-type flagellum organization"/>
    <property type="evidence" value="ECO:0007669"/>
    <property type="project" value="UniProtKB-UniRule"/>
</dbReference>
<protein>
    <recommendedName>
        <fullName evidence="5">Flagellar protein</fullName>
    </recommendedName>
</protein>
<dbReference type="AlphaFoldDB" id="A0A1M7YDQ9"/>
<keyword evidence="7" id="KW-0966">Cell projection</keyword>
<dbReference type="RefSeq" id="WP_084554160.1">
    <property type="nucleotide sequence ID" value="NZ_FRFE01000020.1"/>
</dbReference>
<evidence type="ECO:0000256" key="2">
    <source>
        <dbReference type="ARBA" id="ARBA00022692"/>
    </source>
</evidence>
<keyword evidence="1 5" id="KW-1003">Cell membrane</keyword>
<accession>A0A1M7YDQ9</accession>
<dbReference type="EMBL" id="FRFE01000020">
    <property type="protein sequence ID" value="SHO50733.1"/>
    <property type="molecule type" value="Genomic_DNA"/>
</dbReference>
<evidence type="ECO:0000313" key="7">
    <source>
        <dbReference type="EMBL" id="SHO50733.1"/>
    </source>
</evidence>
<feature type="signal peptide" evidence="6">
    <location>
        <begin position="1"/>
        <end position="26"/>
    </location>
</feature>
<keyword evidence="3 5" id="KW-1133">Transmembrane helix</keyword>
<keyword evidence="6" id="KW-0732">Signal</keyword>
<keyword evidence="4 5" id="KW-0472">Membrane</keyword>
<dbReference type="Proteomes" id="UP000184603">
    <property type="component" value="Unassembled WGS sequence"/>
</dbReference>
<evidence type="ECO:0000256" key="6">
    <source>
        <dbReference type="SAM" id="SignalP"/>
    </source>
</evidence>
<dbReference type="InterPro" id="IPR022781">
    <property type="entry name" value="Flagellar_biosynth_FliO"/>
</dbReference>
<keyword evidence="7" id="KW-0282">Flagellum</keyword>
<keyword evidence="2 5" id="KW-0812">Transmembrane</keyword>
<name>A0A1M7YDQ9_9BACT</name>
<dbReference type="GO" id="GO:0005886">
    <property type="term" value="C:plasma membrane"/>
    <property type="evidence" value="ECO:0007669"/>
    <property type="project" value="UniProtKB-SubCell"/>
</dbReference>
<keyword evidence="7" id="KW-0969">Cilium</keyword>
<organism evidence="7 8">
    <name type="scientific">Desulfopila aestuarii DSM 18488</name>
    <dbReference type="NCBI Taxonomy" id="1121416"/>
    <lineage>
        <taxon>Bacteria</taxon>
        <taxon>Pseudomonadati</taxon>
        <taxon>Thermodesulfobacteriota</taxon>
        <taxon>Desulfobulbia</taxon>
        <taxon>Desulfobulbales</taxon>
        <taxon>Desulfocapsaceae</taxon>
        <taxon>Desulfopila</taxon>
    </lineage>
</organism>
<sequence>MNRPYSHIQIIAACVLALAPAASAQAAVAATSDITAYFRVMWGLLIVLAIMLVLFAFLKKRFSIINPRSTKAIRVLEIQPLMPKKSICLIEVRGKEYLLGIANESITLLADMNNSNKSSFQDILDDSHNGQQP</sequence>
<evidence type="ECO:0000256" key="5">
    <source>
        <dbReference type="RuleBase" id="RU362064"/>
    </source>
</evidence>
<dbReference type="STRING" id="1121416.SAMN02745220_03618"/>
<dbReference type="OrthoDB" id="5432707at2"/>
<reference evidence="7 8" key="1">
    <citation type="submission" date="2016-12" db="EMBL/GenBank/DDBJ databases">
        <authorList>
            <person name="Song W.-J."/>
            <person name="Kurnit D.M."/>
        </authorList>
    </citation>
    <scope>NUCLEOTIDE SEQUENCE [LARGE SCALE GENOMIC DNA]</scope>
    <source>
        <strain evidence="7 8">DSM 18488</strain>
    </source>
</reference>